<dbReference type="RefSeq" id="WP_154543199.1">
    <property type="nucleotide sequence ID" value="NZ_VULO01000002.1"/>
</dbReference>
<keyword evidence="2" id="KW-0808">Transferase</keyword>
<dbReference type="Gene3D" id="3.40.630.30">
    <property type="match status" value="1"/>
</dbReference>
<organism evidence="2 3">
    <name type="scientific">Scrofimicrobium canadense</name>
    <dbReference type="NCBI Taxonomy" id="2652290"/>
    <lineage>
        <taxon>Bacteria</taxon>
        <taxon>Bacillati</taxon>
        <taxon>Actinomycetota</taxon>
        <taxon>Actinomycetes</taxon>
        <taxon>Actinomycetales</taxon>
        <taxon>Actinomycetaceae</taxon>
        <taxon>Scrofimicrobium</taxon>
    </lineage>
</organism>
<dbReference type="InterPro" id="IPR039143">
    <property type="entry name" value="GNPNAT1-like"/>
</dbReference>
<dbReference type="GO" id="GO:0008080">
    <property type="term" value="F:N-acetyltransferase activity"/>
    <property type="evidence" value="ECO:0007669"/>
    <property type="project" value="TreeGrafter"/>
</dbReference>
<dbReference type="PANTHER" id="PTHR13355:SF22">
    <property type="entry name" value="SLL0786 PROTEIN"/>
    <property type="match status" value="1"/>
</dbReference>
<dbReference type="PANTHER" id="PTHR13355">
    <property type="entry name" value="GLUCOSAMINE 6-PHOSPHATE N-ACETYLTRANSFERASE"/>
    <property type="match status" value="1"/>
</dbReference>
<name>A0A6N7VPH2_9ACTO</name>
<evidence type="ECO:0000259" key="1">
    <source>
        <dbReference type="PROSITE" id="PS51186"/>
    </source>
</evidence>
<dbReference type="Pfam" id="PF13673">
    <property type="entry name" value="Acetyltransf_10"/>
    <property type="match status" value="1"/>
</dbReference>
<accession>A0A6N7VPH2</accession>
<dbReference type="SUPFAM" id="SSF55729">
    <property type="entry name" value="Acyl-CoA N-acyltransferases (Nat)"/>
    <property type="match status" value="1"/>
</dbReference>
<dbReference type="EMBL" id="VULO01000002">
    <property type="protein sequence ID" value="MSS83629.1"/>
    <property type="molecule type" value="Genomic_DNA"/>
</dbReference>
<dbReference type="AlphaFoldDB" id="A0A6N7VPH2"/>
<comment type="caution">
    <text evidence="2">The sequence shown here is derived from an EMBL/GenBank/DDBJ whole genome shotgun (WGS) entry which is preliminary data.</text>
</comment>
<evidence type="ECO:0000313" key="3">
    <source>
        <dbReference type="Proteomes" id="UP000470875"/>
    </source>
</evidence>
<dbReference type="InterPro" id="IPR000182">
    <property type="entry name" value="GNAT_dom"/>
</dbReference>
<protein>
    <submittedName>
        <fullName evidence="2">GNAT family N-acetyltransferase</fullName>
    </submittedName>
</protein>
<gene>
    <name evidence="2" type="ORF">FYJ24_02380</name>
</gene>
<evidence type="ECO:0000313" key="2">
    <source>
        <dbReference type="EMBL" id="MSS83629.1"/>
    </source>
</evidence>
<sequence>MSTIHIFRGNEQHCMRAEATRLRMDVFVREQKVPMLLEIDARDFYRDTVHFVVADGDSAIAVARLLCDGQCAYHVGRVAVAREQRRNGIGYTLLEAMHSWIAERLCSGDKALVTLEAQEQATGFYQRVGYDFTDREPFFDAGIRHREMIREITCRTRCLQ</sequence>
<dbReference type="InterPro" id="IPR016181">
    <property type="entry name" value="Acyl_CoA_acyltransferase"/>
</dbReference>
<dbReference type="Proteomes" id="UP000470875">
    <property type="component" value="Unassembled WGS sequence"/>
</dbReference>
<dbReference type="PROSITE" id="PS51186">
    <property type="entry name" value="GNAT"/>
    <property type="match status" value="1"/>
</dbReference>
<feature type="domain" description="N-acetyltransferase" evidence="1">
    <location>
        <begin position="4"/>
        <end position="153"/>
    </location>
</feature>
<proteinExistence type="predicted"/>
<keyword evidence="3" id="KW-1185">Reference proteome</keyword>
<reference evidence="2 3" key="1">
    <citation type="submission" date="2019-08" db="EMBL/GenBank/DDBJ databases">
        <title>In-depth cultivation of the pig gut microbiome towards novel bacterial diversity and tailored functional studies.</title>
        <authorList>
            <person name="Wylensek D."/>
            <person name="Hitch T.C.A."/>
            <person name="Clavel T."/>
        </authorList>
    </citation>
    <scope>NUCLEOTIDE SEQUENCE [LARGE SCALE GENOMIC DNA]</scope>
    <source>
        <strain evidence="2 3">WB03_NA08</strain>
    </source>
</reference>
<dbReference type="CDD" id="cd04301">
    <property type="entry name" value="NAT_SF"/>
    <property type="match status" value="1"/>
</dbReference>